<keyword evidence="2" id="KW-1185">Reference proteome</keyword>
<dbReference type="RefSeq" id="WP_214296493.1">
    <property type="nucleotide sequence ID" value="NZ_JAHDYS010000002.1"/>
</dbReference>
<proteinExistence type="predicted"/>
<comment type="caution">
    <text evidence="1">The sequence shown here is derived from an EMBL/GenBank/DDBJ whole genome shotgun (WGS) entry which is preliminary data.</text>
</comment>
<protein>
    <submittedName>
        <fullName evidence="1">Uncharacterized protein</fullName>
    </submittedName>
</protein>
<gene>
    <name evidence="1" type="ORF">KJB30_03215</name>
</gene>
<dbReference type="Proteomes" id="UP000784128">
    <property type="component" value="Unassembled WGS sequence"/>
</dbReference>
<sequence>MNDTNLLERLSRLGLPLMETSKEFDVNQTLAEVVKSPETRFWEAFPVLLANAARELRFDYQRTCDNLTTDEEKDDFRTLLILSAALYESYHLSFFWMKQMQDKFSDQDKSRLKQVRNALAHDLSFSLGGREFQPERLKGTFELYFEKDAEKNRQRKDTYEELSLEYALSQLFSPKQKELFRKKLDGLPLTKTEKEYYSRAVKKKVVALANTELHRMARIVMGL</sequence>
<organism evidence="1 2">
    <name type="scientific">Pelotalea chapellei</name>
    <dbReference type="NCBI Taxonomy" id="44671"/>
    <lineage>
        <taxon>Bacteria</taxon>
        <taxon>Pseudomonadati</taxon>
        <taxon>Thermodesulfobacteriota</taxon>
        <taxon>Desulfuromonadia</taxon>
        <taxon>Geobacterales</taxon>
        <taxon>Geobacteraceae</taxon>
        <taxon>Pelotalea</taxon>
    </lineage>
</organism>
<evidence type="ECO:0000313" key="1">
    <source>
        <dbReference type="EMBL" id="MBT1070783.1"/>
    </source>
</evidence>
<evidence type="ECO:0000313" key="2">
    <source>
        <dbReference type="Proteomes" id="UP000784128"/>
    </source>
</evidence>
<name>A0ABS5U534_9BACT</name>
<accession>A0ABS5U534</accession>
<dbReference type="EMBL" id="JAHDYS010000002">
    <property type="protein sequence ID" value="MBT1070783.1"/>
    <property type="molecule type" value="Genomic_DNA"/>
</dbReference>
<reference evidence="1 2" key="1">
    <citation type="submission" date="2021-05" db="EMBL/GenBank/DDBJ databases">
        <title>The draft genome of Geobacter chapellei DSM 13688.</title>
        <authorList>
            <person name="Xu Z."/>
            <person name="Masuda Y."/>
            <person name="Itoh H."/>
            <person name="Senoo K."/>
        </authorList>
    </citation>
    <scope>NUCLEOTIDE SEQUENCE [LARGE SCALE GENOMIC DNA]</scope>
    <source>
        <strain evidence="1 2">DSM 13688</strain>
    </source>
</reference>